<dbReference type="EMBL" id="JADNYJ010000073">
    <property type="protein sequence ID" value="KAF8891099.1"/>
    <property type="molecule type" value="Genomic_DNA"/>
</dbReference>
<keyword evidence="10" id="KW-1185">Reference proteome</keyword>
<evidence type="ECO:0000256" key="4">
    <source>
        <dbReference type="ARBA" id="ARBA00022989"/>
    </source>
</evidence>
<sequence>MPTGPYSERDSLLSPPSPTRSISALSSITERAKIKRRYGLELNSPSSTLCQPLGPLEISAGSRQGILAGIWLGQFLSALNLTLVPTMLPSISSEFKRSNEASWVGTSYLLATCTFTPLYGRLSNVMGRNGAHQTAVLFAMLGIVACGLSNSMQMLILSRFISGMGGGGVFTTSSIITSDMYNLRSRGFVQSLGGIFYGLGMGLGGPIGGLVTDWFGWRWAFLMQIPLFLLSFSLTAVNLTYVIPGTGRSTLEILKRIDYGGTLTLLGTVGSTLVFLSMRFNEGLPWSEPMVWISFLSSITFAVLFIIIEIYVAIEPILPPHFLTQKGAYRKSRGTAVVVGDRVVRGREVIGRALES</sequence>
<keyword evidence="2" id="KW-0813">Transport</keyword>
<dbReference type="AlphaFoldDB" id="A0A9P5NH42"/>
<feature type="region of interest" description="Disordered" evidence="6">
    <location>
        <begin position="1"/>
        <end position="22"/>
    </location>
</feature>
<evidence type="ECO:0000256" key="7">
    <source>
        <dbReference type="SAM" id="Phobius"/>
    </source>
</evidence>
<evidence type="ECO:0000256" key="3">
    <source>
        <dbReference type="ARBA" id="ARBA00022692"/>
    </source>
</evidence>
<keyword evidence="3 7" id="KW-0812">Transmembrane</keyword>
<evidence type="ECO:0000313" key="9">
    <source>
        <dbReference type="EMBL" id="KAF8891099.1"/>
    </source>
</evidence>
<gene>
    <name evidence="9" type="ORF">CPB84DRAFT_1826290</name>
</gene>
<reference evidence="9" key="1">
    <citation type="submission" date="2020-11" db="EMBL/GenBank/DDBJ databases">
        <authorList>
            <consortium name="DOE Joint Genome Institute"/>
            <person name="Ahrendt S."/>
            <person name="Riley R."/>
            <person name="Andreopoulos W."/>
            <person name="LaButti K."/>
            <person name="Pangilinan J."/>
            <person name="Ruiz-duenas F.J."/>
            <person name="Barrasa J.M."/>
            <person name="Sanchez-Garcia M."/>
            <person name="Camarero S."/>
            <person name="Miyauchi S."/>
            <person name="Serrano A."/>
            <person name="Linde D."/>
            <person name="Babiker R."/>
            <person name="Drula E."/>
            <person name="Ayuso-Fernandez I."/>
            <person name="Pacheco R."/>
            <person name="Padilla G."/>
            <person name="Ferreira P."/>
            <person name="Barriuso J."/>
            <person name="Kellner H."/>
            <person name="Castanera R."/>
            <person name="Alfaro M."/>
            <person name="Ramirez L."/>
            <person name="Pisabarro A.G."/>
            <person name="Kuo A."/>
            <person name="Tritt A."/>
            <person name="Lipzen A."/>
            <person name="He G."/>
            <person name="Yan M."/>
            <person name="Ng V."/>
            <person name="Cullen D."/>
            <person name="Martin F."/>
            <person name="Rosso M.-N."/>
            <person name="Henrissat B."/>
            <person name="Hibbett D."/>
            <person name="Martinez A.T."/>
            <person name="Grigoriev I.V."/>
        </authorList>
    </citation>
    <scope>NUCLEOTIDE SEQUENCE</scope>
    <source>
        <strain evidence="9">AH 44721</strain>
    </source>
</reference>
<proteinExistence type="predicted"/>
<dbReference type="PROSITE" id="PS50850">
    <property type="entry name" value="MFS"/>
    <property type="match status" value="1"/>
</dbReference>
<feature type="transmembrane region" description="Helical" evidence="7">
    <location>
        <begin position="292"/>
        <end position="314"/>
    </location>
</feature>
<evidence type="ECO:0000256" key="1">
    <source>
        <dbReference type="ARBA" id="ARBA00004127"/>
    </source>
</evidence>
<evidence type="ECO:0000259" key="8">
    <source>
        <dbReference type="PROSITE" id="PS50850"/>
    </source>
</evidence>
<dbReference type="OrthoDB" id="3437016at2759"/>
<evidence type="ECO:0000256" key="5">
    <source>
        <dbReference type="ARBA" id="ARBA00023136"/>
    </source>
</evidence>
<feature type="transmembrane region" description="Helical" evidence="7">
    <location>
        <begin position="219"/>
        <end position="243"/>
    </location>
</feature>
<dbReference type="SUPFAM" id="SSF103473">
    <property type="entry name" value="MFS general substrate transporter"/>
    <property type="match status" value="1"/>
</dbReference>
<evidence type="ECO:0000256" key="2">
    <source>
        <dbReference type="ARBA" id="ARBA00022448"/>
    </source>
</evidence>
<feature type="transmembrane region" description="Helical" evidence="7">
    <location>
        <begin position="188"/>
        <end position="207"/>
    </location>
</feature>
<dbReference type="Gene3D" id="1.20.1250.20">
    <property type="entry name" value="MFS general substrate transporter like domains"/>
    <property type="match status" value="1"/>
</dbReference>
<dbReference type="Pfam" id="PF07690">
    <property type="entry name" value="MFS_1"/>
    <property type="match status" value="1"/>
</dbReference>
<feature type="transmembrane region" description="Helical" evidence="7">
    <location>
        <begin position="156"/>
        <end position="176"/>
    </location>
</feature>
<dbReference type="InterPro" id="IPR036259">
    <property type="entry name" value="MFS_trans_sf"/>
</dbReference>
<dbReference type="GO" id="GO:0005886">
    <property type="term" value="C:plasma membrane"/>
    <property type="evidence" value="ECO:0007669"/>
    <property type="project" value="TreeGrafter"/>
</dbReference>
<accession>A0A9P5NH42</accession>
<dbReference type="GO" id="GO:0000329">
    <property type="term" value="C:fungal-type vacuole membrane"/>
    <property type="evidence" value="ECO:0007669"/>
    <property type="project" value="TreeGrafter"/>
</dbReference>
<dbReference type="PANTHER" id="PTHR23501:SF191">
    <property type="entry name" value="VACUOLAR BASIC AMINO ACID TRANSPORTER 4"/>
    <property type="match status" value="1"/>
</dbReference>
<feature type="transmembrane region" description="Helical" evidence="7">
    <location>
        <begin position="103"/>
        <end position="122"/>
    </location>
</feature>
<dbReference type="GO" id="GO:0015174">
    <property type="term" value="F:basic amino acid transmembrane transporter activity"/>
    <property type="evidence" value="ECO:0007669"/>
    <property type="project" value="TreeGrafter"/>
</dbReference>
<dbReference type="PANTHER" id="PTHR23501">
    <property type="entry name" value="MAJOR FACILITATOR SUPERFAMILY"/>
    <property type="match status" value="1"/>
</dbReference>
<comment type="caution">
    <text evidence="9">The sequence shown here is derived from an EMBL/GenBank/DDBJ whole genome shotgun (WGS) entry which is preliminary data.</text>
</comment>
<evidence type="ECO:0000256" key="6">
    <source>
        <dbReference type="SAM" id="MobiDB-lite"/>
    </source>
</evidence>
<protein>
    <submittedName>
        <fullName evidence="9">Major facilitator superfamily domain-containing protein</fullName>
    </submittedName>
</protein>
<feature type="domain" description="Major facilitator superfamily (MFS) profile" evidence="8">
    <location>
        <begin position="66"/>
        <end position="356"/>
    </location>
</feature>
<keyword evidence="5 7" id="KW-0472">Membrane</keyword>
<comment type="subcellular location">
    <subcellularLocation>
        <location evidence="1">Endomembrane system</location>
        <topology evidence="1">Multi-pass membrane protein</topology>
    </subcellularLocation>
</comment>
<name>A0A9P5NH42_GYMJU</name>
<dbReference type="GO" id="GO:0012505">
    <property type="term" value="C:endomembrane system"/>
    <property type="evidence" value="ECO:0007669"/>
    <property type="project" value="UniProtKB-SubCell"/>
</dbReference>
<feature type="transmembrane region" description="Helical" evidence="7">
    <location>
        <begin position="134"/>
        <end position="150"/>
    </location>
</feature>
<dbReference type="Proteomes" id="UP000724874">
    <property type="component" value="Unassembled WGS sequence"/>
</dbReference>
<organism evidence="9 10">
    <name type="scientific">Gymnopilus junonius</name>
    <name type="common">Spectacular rustgill mushroom</name>
    <name type="synonym">Gymnopilus spectabilis subsp. junonius</name>
    <dbReference type="NCBI Taxonomy" id="109634"/>
    <lineage>
        <taxon>Eukaryota</taxon>
        <taxon>Fungi</taxon>
        <taxon>Dikarya</taxon>
        <taxon>Basidiomycota</taxon>
        <taxon>Agaricomycotina</taxon>
        <taxon>Agaricomycetes</taxon>
        <taxon>Agaricomycetidae</taxon>
        <taxon>Agaricales</taxon>
        <taxon>Agaricineae</taxon>
        <taxon>Hymenogastraceae</taxon>
        <taxon>Gymnopilus</taxon>
    </lineage>
</organism>
<feature type="transmembrane region" description="Helical" evidence="7">
    <location>
        <begin position="263"/>
        <end position="280"/>
    </location>
</feature>
<dbReference type="InterPro" id="IPR020846">
    <property type="entry name" value="MFS_dom"/>
</dbReference>
<dbReference type="InterPro" id="IPR011701">
    <property type="entry name" value="MFS"/>
</dbReference>
<feature type="transmembrane region" description="Helical" evidence="7">
    <location>
        <begin position="65"/>
        <end position="83"/>
    </location>
</feature>
<evidence type="ECO:0000313" key="10">
    <source>
        <dbReference type="Proteomes" id="UP000724874"/>
    </source>
</evidence>
<keyword evidence="4 7" id="KW-1133">Transmembrane helix</keyword>